<keyword evidence="2" id="KW-0813">Transport</keyword>
<evidence type="ECO:0000313" key="10">
    <source>
        <dbReference type="EMBL" id="MEZ0451989.1"/>
    </source>
</evidence>
<evidence type="ECO:0000256" key="6">
    <source>
        <dbReference type="ARBA" id="ARBA00023237"/>
    </source>
</evidence>
<dbReference type="InterPro" id="IPR037066">
    <property type="entry name" value="Plug_dom_sf"/>
</dbReference>
<protein>
    <submittedName>
        <fullName evidence="10">Carboxypeptidase regulatory-like domain-containing protein</fullName>
    </submittedName>
</protein>
<keyword evidence="11" id="KW-1185">Reference proteome</keyword>
<dbReference type="Pfam" id="PF25183">
    <property type="entry name" value="OMP_b-brl_4"/>
    <property type="match status" value="2"/>
</dbReference>
<feature type="domain" description="TonB-dependent receptor plug" evidence="8">
    <location>
        <begin position="130"/>
        <end position="235"/>
    </location>
</feature>
<keyword evidence="7" id="KW-0732">Signal</keyword>
<name>A0ABV4HBV2_9SPHI</name>
<dbReference type="PANTHER" id="PTHR30069">
    <property type="entry name" value="TONB-DEPENDENT OUTER MEMBRANE RECEPTOR"/>
    <property type="match status" value="1"/>
</dbReference>
<gene>
    <name evidence="10" type="ORF">ABTW24_10310</name>
</gene>
<dbReference type="RefSeq" id="WP_324759175.1">
    <property type="nucleotide sequence ID" value="NZ_CP141191.1"/>
</dbReference>
<comment type="subcellular location">
    <subcellularLocation>
        <location evidence="1">Cell outer membrane</location>
        <topology evidence="1">Multi-pass membrane protein</topology>
    </subcellularLocation>
</comment>
<dbReference type="EMBL" id="JBEOQB010000002">
    <property type="protein sequence ID" value="MEZ0451989.1"/>
    <property type="molecule type" value="Genomic_DNA"/>
</dbReference>
<evidence type="ECO:0000256" key="7">
    <source>
        <dbReference type="SAM" id="SignalP"/>
    </source>
</evidence>
<keyword evidence="6" id="KW-0998">Cell outer membrane</keyword>
<dbReference type="Pfam" id="PF07715">
    <property type="entry name" value="Plug"/>
    <property type="match status" value="1"/>
</dbReference>
<dbReference type="InterPro" id="IPR057601">
    <property type="entry name" value="Oar-like_b-barrel"/>
</dbReference>
<evidence type="ECO:0000313" key="11">
    <source>
        <dbReference type="Proteomes" id="UP001566204"/>
    </source>
</evidence>
<dbReference type="SUPFAM" id="SSF56935">
    <property type="entry name" value="Porins"/>
    <property type="match status" value="1"/>
</dbReference>
<evidence type="ECO:0000259" key="8">
    <source>
        <dbReference type="Pfam" id="PF07715"/>
    </source>
</evidence>
<comment type="caution">
    <text evidence="10">The sequence shown here is derived from an EMBL/GenBank/DDBJ whole genome shotgun (WGS) entry which is preliminary data.</text>
</comment>
<dbReference type="InterPro" id="IPR036942">
    <property type="entry name" value="Beta-barrel_TonB_sf"/>
</dbReference>
<evidence type="ECO:0000259" key="9">
    <source>
        <dbReference type="Pfam" id="PF25183"/>
    </source>
</evidence>
<dbReference type="Proteomes" id="UP001566204">
    <property type="component" value="Unassembled WGS sequence"/>
</dbReference>
<dbReference type="Gene3D" id="2.40.170.20">
    <property type="entry name" value="TonB-dependent receptor, beta-barrel domain"/>
    <property type="match status" value="1"/>
</dbReference>
<dbReference type="Gene3D" id="2.170.130.10">
    <property type="entry name" value="TonB-dependent receptor, plug domain"/>
    <property type="match status" value="1"/>
</dbReference>
<evidence type="ECO:0000256" key="1">
    <source>
        <dbReference type="ARBA" id="ARBA00004571"/>
    </source>
</evidence>
<keyword evidence="5" id="KW-0472">Membrane</keyword>
<evidence type="ECO:0000256" key="3">
    <source>
        <dbReference type="ARBA" id="ARBA00022452"/>
    </source>
</evidence>
<dbReference type="PANTHER" id="PTHR30069:SF46">
    <property type="entry name" value="OAR PROTEIN"/>
    <property type="match status" value="1"/>
</dbReference>
<dbReference type="SUPFAM" id="SSF49452">
    <property type="entry name" value="Starch-binding domain-like"/>
    <property type="match status" value="1"/>
</dbReference>
<evidence type="ECO:0000256" key="5">
    <source>
        <dbReference type="ARBA" id="ARBA00023136"/>
    </source>
</evidence>
<evidence type="ECO:0000256" key="2">
    <source>
        <dbReference type="ARBA" id="ARBA00022448"/>
    </source>
</evidence>
<organism evidence="10 11">
    <name type="scientific">Sphingobacterium thalpophilum</name>
    <dbReference type="NCBI Taxonomy" id="259"/>
    <lineage>
        <taxon>Bacteria</taxon>
        <taxon>Pseudomonadati</taxon>
        <taxon>Bacteroidota</taxon>
        <taxon>Sphingobacteriia</taxon>
        <taxon>Sphingobacteriales</taxon>
        <taxon>Sphingobacteriaceae</taxon>
        <taxon>Sphingobacterium</taxon>
    </lineage>
</organism>
<feature type="signal peptide" evidence="7">
    <location>
        <begin position="1"/>
        <end position="20"/>
    </location>
</feature>
<feature type="domain" description="TonB-dependent transporter Oar-like beta-barrel" evidence="9">
    <location>
        <begin position="238"/>
        <end position="313"/>
    </location>
</feature>
<reference evidence="10 11" key="1">
    <citation type="submission" date="2024-06" db="EMBL/GenBank/DDBJ databases">
        <title>Soil Sphingobacterium thalpophilum.</title>
        <authorList>
            <person name="Yang J."/>
            <person name="Li J."/>
        </authorList>
    </citation>
    <scope>NUCLEOTIDE SEQUENCE [LARGE SCALE GENOMIC DNA]</scope>
    <source>
        <strain evidence="10 11">22g91tb</strain>
    </source>
</reference>
<keyword evidence="4" id="KW-0812">Transmembrane</keyword>
<dbReference type="InterPro" id="IPR012910">
    <property type="entry name" value="Plug_dom"/>
</dbReference>
<feature type="chain" id="PRO_5046869308" evidence="7">
    <location>
        <begin position="21"/>
        <end position="1083"/>
    </location>
</feature>
<evidence type="ECO:0000256" key="4">
    <source>
        <dbReference type="ARBA" id="ARBA00022692"/>
    </source>
</evidence>
<accession>A0ABV4HBV2</accession>
<keyword evidence="3" id="KW-1134">Transmembrane beta strand</keyword>
<dbReference type="InterPro" id="IPR013784">
    <property type="entry name" value="Carb-bd-like_fold"/>
</dbReference>
<dbReference type="InterPro" id="IPR039426">
    <property type="entry name" value="TonB-dep_rcpt-like"/>
</dbReference>
<sequence length="1083" mass="119753">MKRSLLFFALVMASYGAVQAQVTTSSVTGIVKESNGSLTSGATIKATHVPSGTVYSGSSNAAGRFNLPAMRVGGPYRIEVTYVGQQPIVYEDVYLQLGQPYVLNTTFGNTETVLDEVAVTRTTGSKNLKTGAETSISRKQMENLPTVSRTIEDFTRLTPQADVKGGSVSIGGMNNRFNQFTIDGAVTNDVFGLNANGLNGGGSGTNPISLDAIEQMSVQVAPFDVRSSGFAGGGISAVTKSGTNQFQGSVYHYFRNQDLTGKTPKALATDGKERTKLADFSEKTYGVRLGGPIIKDKLFFFVNYEHTKSYTPKNYPIGSASSDLLEADVKRIYDIALNKYGYDAGSYTDLADENKSNKVMTRFDWNINEKNKLSLRYNYVDGVDVGNSRTQTSLNFGNNAILKDFKSNTLTLELSSRINNSLANSFIAGYSRVRDARNYKGELFPYVRINVPMSKEIDGKTKIVTGNYYLGVDPFTNINQLDQDVYTLSNNLTWYKGLHTLTFGTHNEFYKMYNAYTGNSNGTFIFNDSKVGDVNPETGKPYTAIENFERGMATSMDYGYSNTDDPRQGAKFNALQLGFYVQDEFQMQDNLKLTAGVRVDIPIYLDKPMENTDFNNSILAKQYNVQTNRMPSPALMFSPRIGFNWDVNRDRSTIVRGGMGIFTSRVPFVWAAGAFTQSGALLGGNKLGNGTDANVPFISDVNKLPKYEGEVTPSGNITVLDKNLKLPQIARFSGGVDQVLPFGIKGTLEFIYSKNLSAFNFRDINLERPIGTLEGADNRLVYDANNNNRRVLDNYTEVIYVNNVNKGYSWSTTASLSKSFLFGLDASVSYTYTAAKDLISGTSSQNQSNWYRVSTVNGSNNATLAHNPFSTGSRVIGFLSFTKEYLKNLGTSVSLVYSGQSGARFSYLAGGNLLGYAASTNNQYNLMYIPRNQSEITFVQNQEQTPQQQWEAFNSFIESNDYLKSRRGQYAERNGARTPFAHKFDLKIVQDLFTNIGNTKNKLQLSIDIMNVGNLLNGDWGKQYTGSGSFWDNSFVPITFAGYEGTTKKPTYRLSNLNNNVPYYVLDLSSRWSAQVGIRYIFN</sequence>
<dbReference type="Pfam" id="PF13620">
    <property type="entry name" value="CarboxypepD_reg"/>
    <property type="match status" value="1"/>
</dbReference>
<proteinExistence type="predicted"/>
<feature type="domain" description="TonB-dependent transporter Oar-like beta-barrel" evidence="9">
    <location>
        <begin position="346"/>
        <end position="1016"/>
    </location>
</feature>